<evidence type="ECO:0000313" key="2">
    <source>
        <dbReference type="EMBL" id="SMP22689.1"/>
    </source>
</evidence>
<name>A0ABY1P1P3_9RHOB</name>
<dbReference type="RefSeq" id="WP_283426198.1">
    <property type="nucleotide sequence ID" value="NZ_FXTY01000004.1"/>
</dbReference>
<accession>A0ABY1P1P3</accession>
<gene>
    <name evidence="2" type="ORF">SAMN06265373_104244</name>
</gene>
<feature type="signal peptide" evidence="1">
    <location>
        <begin position="1"/>
        <end position="19"/>
    </location>
</feature>
<feature type="chain" id="PRO_5046878638" evidence="1">
    <location>
        <begin position="20"/>
        <end position="189"/>
    </location>
</feature>
<sequence length="189" mass="20214">MKRTTFAVLTALAATPVVANEYEPAMASFLENSIRSWAHDPLLVAAIKAQNETTAGYDQATIDQMDTTWRAEVGAASTPTITPVIENAAADFLRMQVEKSAGQITEVVIMDSVGLNVAASGVNSDMWQGDEAKYQDTYSVGPDAYHFSEVELDDSTRTYQVQISMTIVDPDTGAGIGALTVGVDAETLE</sequence>
<protein>
    <submittedName>
        <fullName evidence="2">Uncharacterized protein</fullName>
    </submittedName>
</protein>
<evidence type="ECO:0000313" key="3">
    <source>
        <dbReference type="Proteomes" id="UP001157961"/>
    </source>
</evidence>
<dbReference type="EMBL" id="FXTY01000004">
    <property type="protein sequence ID" value="SMP22689.1"/>
    <property type="molecule type" value="Genomic_DNA"/>
</dbReference>
<dbReference type="Proteomes" id="UP001157961">
    <property type="component" value="Unassembled WGS sequence"/>
</dbReference>
<reference evidence="2 3" key="1">
    <citation type="submission" date="2017-05" db="EMBL/GenBank/DDBJ databases">
        <authorList>
            <person name="Varghese N."/>
            <person name="Submissions S."/>
        </authorList>
    </citation>
    <scope>NUCLEOTIDE SEQUENCE [LARGE SCALE GENOMIC DNA]</scope>
    <source>
        <strain evidence="2 3">DSM 29734</strain>
    </source>
</reference>
<comment type="caution">
    <text evidence="2">The sequence shown here is derived from an EMBL/GenBank/DDBJ whole genome shotgun (WGS) entry which is preliminary data.</text>
</comment>
<keyword evidence="3" id="KW-1185">Reference proteome</keyword>
<keyword evidence="1" id="KW-0732">Signal</keyword>
<organism evidence="2 3">
    <name type="scientific">Shimia sagamensis</name>
    <dbReference type="NCBI Taxonomy" id="1566352"/>
    <lineage>
        <taxon>Bacteria</taxon>
        <taxon>Pseudomonadati</taxon>
        <taxon>Pseudomonadota</taxon>
        <taxon>Alphaproteobacteria</taxon>
        <taxon>Rhodobacterales</taxon>
        <taxon>Roseobacteraceae</taxon>
    </lineage>
</organism>
<evidence type="ECO:0000256" key="1">
    <source>
        <dbReference type="SAM" id="SignalP"/>
    </source>
</evidence>
<proteinExistence type="predicted"/>